<name>A0A6J4KI63_9BACT</name>
<evidence type="ECO:0000256" key="2">
    <source>
        <dbReference type="ARBA" id="ARBA00007441"/>
    </source>
</evidence>
<dbReference type="InterPro" id="IPR050859">
    <property type="entry name" value="Class-I_PLP-dep_aminotransf"/>
</dbReference>
<feature type="domain" description="Aminotransferase class I/classII large" evidence="7">
    <location>
        <begin position="51"/>
        <end position="387"/>
    </location>
</feature>
<evidence type="ECO:0000313" key="8">
    <source>
        <dbReference type="EMBL" id="CAA9306767.1"/>
    </source>
</evidence>
<comment type="subunit">
    <text evidence="3">Homodimer.</text>
</comment>
<proteinExistence type="inferred from homology"/>
<sequence length="879" mass="95616">MTQTLSLARWARASGTSALQTMLSVGTRPGTISFALGLPAPELFPTADLARAAAAVFEDDPRALQYAPPSAPLQAHVAALMRSRGVTCAPEQVFITAGAQQGIALLARLLLEPGGEVLTEQLCYTGFRQAVEPFSPRFITVPSDLDTGMDVDAVEAALKGGARPAFIYTVPNGHNPLGVSLSAEKRVRLVELARGYGVPIVEDDPYGFLSYDGPPAPPLRALDDEWVFHAGSFSKILAPGLRLGWLVVPEKLVPLLAVAKEASDINTATFSQRTAARYLDGGHLPAHLATLHREYAGRRDTMLGALEAHFPAGARWRRPPSGLFIWVELRRGTDAEEVLRVAMERERVVFVPGNAFAADGSRAASDCLRLNFSHSTPGVIEEGIARLARALEAARPRAPRMSGLAEAKPVHMRWARANGDYLEFVAGHPEYQTRDGFPTLRQEDWMRKYRIQPWPLFADAERRRELEGVALGVDGVMRGAIERFLLGSRPAEVAAFYAADNAHPGADWETFAPDEYLVEMLLEEPNGIRSAPSRADYIEDRGGLKLLEYNAGGFLGGIQADVVGERCAAAGPNARFLAERGLTATPPGTLRAMFRHVVEDTARMGAWEGGELNVAMMVHPHAPEQVAAHSPELYAREYRSALDEGGIASPGRVLICGPGDLVEEGGGLTVHGHRVHALMEHHDGTGDARVAFRCFKRGRLNLFTGPVGLLMCDKRNLALVSANGDSADFTAAEREIIRRHVPWTRRVLPGATTFRGRPFRLPEDLPAWRGELVLKKGSSASGRHVHVGRFRTPDEWNRAIARALVERDWVVQEYLETVPYCFHDAAGGPGRHDLVWGLFVFGRHYGGAFLRMQATSAGTGRVNTGQGAEVGVLLDLAEV</sequence>
<dbReference type="SUPFAM" id="SSF56059">
    <property type="entry name" value="Glutathione synthetase ATP-binding domain-like"/>
    <property type="match status" value="1"/>
</dbReference>
<dbReference type="Gene3D" id="3.40.640.10">
    <property type="entry name" value="Type I PLP-dependent aspartate aminotransferase-like (Major domain)"/>
    <property type="match status" value="1"/>
</dbReference>
<evidence type="ECO:0000256" key="5">
    <source>
        <dbReference type="ARBA" id="ARBA00022679"/>
    </source>
</evidence>
<dbReference type="CDD" id="cd00609">
    <property type="entry name" value="AAT_like"/>
    <property type="match status" value="1"/>
</dbReference>
<dbReference type="PANTHER" id="PTHR42790:SF19">
    <property type="entry name" value="KYNURENINE_ALPHA-AMINOADIPATE AMINOTRANSFERASE, MITOCHONDRIAL"/>
    <property type="match status" value="1"/>
</dbReference>
<dbReference type="GO" id="GO:1901605">
    <property type="term" value="P:alpha-amino acid metabolic process"/>
    <property type="evidence" value="ECO:0007669"/>
    <property type="project" value="TreeGrafter"/>
</dbReference>
<evidence type="ECO:0000256" key="1">
    <source>
        <dbReference type="ARBA" id="ARBA00001933"/>
    </source>
</evidence>
<dbReference type="PANTHER" id="PTHR42790">
    <property type="entry name" value="AMINOTRANSFERASE"/>
    <property type="match status" value="1"/>
</dbReference>
<evidence type="ECO:0000259" key="7">
    <source>
        <dbReference type="Pfam" id="PF00155"/>
    </source>
</evidence>
<evidence type="ECO:0000256" key="4">
    <source>
        <dbReference type="ARBA" id="ARBA00022576"/>
    </source>
</evidence>
<organism evidence="8">
    <name type="scientific">uncultured Gemmatimonadota bacterium</name>
    <dbReference type="NCBI Taxonomy" id="203437"/>
    <lineage>
        <taxon>Bacteria</taxon>
        <taxon>Pseudomonadati</taxon>
        <taxon>Gemmatimonadota</taxon>
        <taxon>environmental samples</taxon>
    </lineage>
</organism>
<accession>A0A6J4KI63</accession>
<evidence type="ECO:0000256" key="3">
    <source>
        <dbReference type="ARBA" id="ARBA00011738"/>
    </source>
</evidence>
<keyword evidence="6" id="KW-0663">Pyridoxal phosphate</keyword>
<reference evidence="8" key="1">
    <citation type="submission" date="2020-02" db="EMBL/GenBank/DDBJ databases">
        <authorList>
            <person name="Meier V. D."/>
        </authorList>
    </citation>
    <scope>NUCLEOTIDE SEQUENCE</scope>
    <source>
        <strain evidence="8">AVDCRST_MAG68</strain>
    </source>
</reference>
<dbReference type="InterPro" id="IPR004839">
    <property type="entry name" value="Aminotransferase_I/II_large"/>
</dbReference>
<dbReference type="EC" id="2.6.1.1" evidence="8"/>
<dbReference type="AlphaFoldDB" id="A0A6J4KI63"/>
<dbReference type="InterPro" id="IPR015421">
    <property type="entry name" value="PyrdxlP-dep_Trfase_major"/>
</dbReference>
<dbReference type="GO" id="GO:0030170">
    <property type="term" value="F:pyridoxal phosphate binding"/>
    <property type="evidence" value="ECO:0007669"/>
    <property type="project" value="InterPro"/>
</dbReference>
<dbReference type="Pfam" id="PF00155">
    <property type="entry name" value="Aminotran_1_2"/>
    <property type="match status" value="1"/>
</dbReference>
<keyword evidence="5 8" id="KW-0808">Transferase</keyword>
<comment type="similarity">
    <text evidence="2">Belongs to the class-I pyridoxal-phosphate-dependent aminotransferase family.</text>
</comment>
<evidence type="ECO:0000256" key="6">
    <source>
        <dbReference type="ARBA" id="ARBA00022898"/>
    </source>
</evidence>
<dbReference type="FunFam" id="3.40.640.10:FF:000053">
    <property type="entry name" value="Aminotransferase, class I"/>
    <property type="match status" value="1"/>
</dbReference>
<gene>
    <name evidence="8" type="ORF">AVDCRST_MAG68-1068</name>
</gene>
<keyword evidence="4 8" id="KW-0032">Aminotransferase</keyword>
<dbReference type="InterPro" id="IPR015424">
    <property type="entry name" value="PyrdxlP-dep_Trfase"/>
</dbReference>
<dbReference type="SUPFAM" id="SSF53383">
    <property type="entry name" value="PLP-dependent transferases"/>
    <property type="match status" value="1"/>
</dbReference>
<dbReference type="EMBL" id="CADCTW010000051">
    <property type="protein sequence ID" value="CAA9306767.1"/>
    <property type="molecule type" value="Genomic_DNA"/>
</dbReference>
<dbReference type="Gene3D" id="3.90.1150.10">
    <property type="entry name" value="Aspartate Aminotransferase, domain 1"/>
    <property type="match status" value="1"/>
</dbReference>
<protein>
    <submittedName>
        <fullName evidence="8">Transcriptional regulator, GntR family domain / Aspartate aminotransferase</fullName>
        <ecNumber evidence="8">2.6.1.1</ecNumber>
    </submittedName>
</protein>
<dbReference type="InterPro" id="IPR015422">
    <property type="entry name" value="PyrdxlP-dep_Trfase_small"/>
</dbReference>
<comment type="cofactor">
    <cofactor evidence="1">
        <name>pyridoxal 5'-phosphate</name>
        <dbReference type="ChEBI" id="CHEBI:597326"/>
    </cofactor>
</comment>
<dbReference type="GO" id="GO:0004069">
    <property type="term" value="F:L-aspartate:2-oxoglutarate aminotransferase activity"/>
    <property type="evidence" value="ECO:0007669"/>
    <property type="project" value="UniProtKB-EC"/>
</dbReference>